<dbReference type="PANTHER" id="PTHR13318">
    <property type="entry name" value="PARTNER OF PAIRED, ISOFORM B-RELATED"/>
    <property type="match status" value="1"/>
</dbReference>
<dbReference type="Gene3D" id="3.80.10.10">
    <property type="entry name" value="Ribonuclease Inhibitor"/>
    <property type="match status" value="1"/>
</dbReference>
<gene>
    <name evidence="1" type="ORF">ANE_LOCUS21846</name>
</gene>
<dbReference type="EMBL" id="CABITT030000007">
    <property type="protein sequence ID" value="VVB11402.1"/>
    <property type="molecule type" value="Genomic_DNA"/>
</dbReference>
<comment type="caution">
    <text evidence="1">The sequence shown here is derived from an EMBL/GenBank/DDBJ whole genome shotgun (WGS) entry which is preliminary data.</text>
</comment>
<accession>A0A565CCW4</accession>
<reference evidence="1" key="1">
    <citation type="submission" date="2019-07" db="EMBL/GenBank/DDBJ databases">
        <authorList>
            <person name="Dittberner H."/>
        </authorList>
    </citation>
    <scope>NUCLEOTIDE SEQUENCE [LARGE SCALE GENOMIC DNA]</scope>
</reference>
<evidence type="ECO:0000313" key="2">
    <source>
        <dbReference type="Proteomes" id="UP000489600"/>
    </source>
</evidence>
<dbReference type="GO" id="GO:0019005">
    <property type="term" value="C:SCF ubiquitin ligase complex"/>
    <property type="evidence" value="ECO:0007669"/>
    <property type="project" value="TreeGrafter"/>
</dbReference>
<name>A0A565CCW4_9BRAS</name>
<dbReference type="GO" id="GO:0031146">
    <property type="term" value="P:SCF-dependent proteasomal ubiquitin-dependent protein catabolic process"/>
    <property type="evidence" value="ECO:0007669"/>
    <property type="project" value="TreeGrafter"/>
</dbReference>
<evidence type="ECO:0000313" key="1">
    <source>
        <dbReference type="EMBL" id="VVB11402.1"/>
    </source>
</evidence>
<proteinExistence type="predicted"/>
<dbReference type="SUPFAM" id="SSF52047">
    <property type="entry name" value="RNI-like"/>
    <property type="match status" value="1"/>
</dbReference>
<dbReference type="FunFam" id="3.80.10.10:FF:000552">
    <property type="entry name" value="RNI-like superfamily protein"/>
    <property type="match status" value="1"/>
</dbReference>
<dbReference type="AlphaFoldDB" id="A0A565CCW4"/>
<evidence type="ECO:0008006" key="3">
    <source>
        <dbReference type="Google" id="ProtNLM"/>
    </source>
</evidence>
<dbReference type="InterPro" id="IPR032675">
    <property type="entry name" value="LRR_dom_sf"/>
</dbReference>
<organism evidence="1 2">
    <name type="scientific">Arabis nemorensis</name>
    <dbReference type="NCBI Taxonomy" id="586526"/>
    <lineage>
        <taxon>Eukaryota</taxon>
        <taxon>Viridiplantae</taxon>
        <taxon>Streptophyta</taxon>
        <taxon>Embryophyta</taxon>
        <taxon>Tracheophyta</taxon>
        <taxon>Spermatophyta</taxon>
        <taxon>Magnoliopsida</taxon>
        <taxon>eudicotyledons</taxon>
        <taxon>Gunneridae</taxon>
        <taxon>Pentapetalae</taxon>
        <taxon>rosids</taxon>
        <taxon>malvids</taxon>
        <taxon>Brassicales</taxon>
        <taxon>Brassicaceae</taxon>
        <taxon>Arabideae</taxon>
        <taxon>Arabis</taxon>
    </lineage>
</organism>
<keyword evidence="2" id="KW-1185">Reference proteome</keyword>
<dbReference type="Proteomes" id="UP000489600">
    <property type="component" value="Unassembled WGS sequence"/>
</dbReference>
<protein>
    <recommendedName>
        <fullName evidence="3">RNI-like superfamily protein</fullName>
    </recommendedName>
</protein>
<dbReference type="OrthoDB" id="10257471at2759"/>
<dbReference type="PANTHER" id="PTHR13318:SF119">
    <property type="entry name" value="RNI-LIKE SUPERFAMILY PROTEIN"/>
    <property type="match status" value="1"/>
</dbReference>
<sequence length="349" mass="38687">MAIRNSEEKLPISLKNLDLNTNRAPKNKILVSAYLSSSRMSALKTGPPSLVSLCLGVVGRHLEELIPCLPDISVVFPADIKMSIVAIAKRRKLLDDDLIVSLADSSWEILDISGSDVSDSGLAKVAEMCKSLRAVDISRCNKITSMGVSELVQHCRSLETLRCGGCPSSESTARRSLSIFKPNLSIIEGETWEELDATEIGQGAQSMRWLVWPRIDKDSLEMLSMECPRIVVNPKPSFLTYSLHEVPREALPDVALDEPFVKDIDPETWVGRGVVQNLTSSPLTLTSNELPIAEKFRLAFAERDARLAPKRAKNARQHQRRAERDWMMSSDKAKAMVLASKATRSLYKS</sequence>